<organism evidence="1 2">
    <name type="scientific">Dorcoceras hygrometricum</name>
    <dbReference type="NCBI Taxonomy" id="472368"/>
    <lineage>
        <taxon>Eukaryota</taxon>
        <taxon>Viridiplantae</taxon>
        <taxon>Streptophyta</taxon>
        <taxon>Embryophyta</taxon>
        <taxon>Tracheophyta</taxon>
        <taxon>Spermatophyta</taxon>
        <taxon>Magnoliopsida</taxon>
        <taxon>eudicotyledons</taxon>
        <taxon>Gunneridae</taxon>
        <taxon>Pentapetalae</taxon>
        <taxon>asterids</taxon>
        <taxon>lamiids</taxon>
        <taxon>Lamiales</taxon>
        <taxon>Gesneriaceae</taxon>
        <taxon>Didymocarpoideae</taxon>
        <taxon>Trichosporeae</taxon>
        <taxon>Loxocarpinae</taxon>
        <taxon>Dorcoceras</taxon>
    </lineage>
</organism>
<name>A0A2Z7C4V5_9LAMI</name>
<dbReference type="AlphaFoldDB" id="A0A2Z7C4V5"/>
<dbReference type="Proteomes" id="UP000250235">
    <property type="component" value="Unassembled WGS sequence"/>
</dbReference>
<proteinExistence type="predicted"/>
<reference evidence="1 2" key="1">
    <citation type="journal article" date="2015" name="Proc. Natl. Acad. Sci. U.S.A.">
        <title>The resurrection genome of Boea hygrometrica: A blueprint for survival of dehydration.</title>
        <authorList>
            <person name="Xiao L."/>
            <person name="Yang G."/>
            <person name="Zhang L."/>
            <person name="Yang X."/>
            <person name="Zhao S."/>
            <person name="Ji Z."/>
            <person name="Zhou Q."/>
            <person name="Hu M."/>
            <person name="Wang Y."/>
            <person name="Chen M."/>
            <person name="Xu Y."/>
            <person name="Jin H."/>
            <person name="Xiao X."/>
            <person name="Hu G."/>
            <person name="Bao F."/>
            <person name="Hu Y."/>
            <person name="Wan P."/>
            <person name="Li L."/>
            <person name="Deng X."/>
            <person name="Kuang T."/>
            <person name="Xiang C."/>
            <person name="Zhu J.K."/>
            <person name="Oliver M.J."/>
            <person name="He Y."/>
        </authorList>
    </citation>
    <scope>NUCLEOTIDE SEQUENCE [LARGE SCALE GENOMIC DNA]</scope>
    <source>
        <strain evidence="2">cv. XS01</strain>
    </source>
</reference>
<evidence type="ECO:0000313" key="2">
    <source>
        <dbReference type="Proteomes" id="UP000250235"/>
    </source>
</evidence>
<evidence type="ECO:0000313" key="1">
    <source>
        <dbReference type="EMBL" id="KZV39567.1"/>
    </source>
</evidence>
<gene>
    <name evidence="1" type="ORF">F511_10820</name>
</gene>
<protein>
    <submittedName>
        <fullName evidence="1">Uncharacterized protein</fullName>
    </submittedName>
</protein>
<dbReference type="EMBL" id="KV000915">
    <property type="protein sequence ID" value="KZV39567.1"/>
    <property type="molecule type" value="Genomic_DNA"/>
</dbReference>
<sequence>MTSSELLSAGLTLSVLEFDPLSLWGRLSCFPACVSGYQGFSAGRGVDPTGNAPGGR</sequence>
<accession>A0A2Z7C4V5</accession>
<keyword evidence="2" id="KW-1185">Reference proteome</keyword>